<accession>A0A2T0LUX8</accession>
<dbReference type="InterPro" id="IPR011712">
    <property type="entry name" value="Sig_transdc_His_kin_sub3_dim/P"/>
</dbReference>
<evidence type="ECO:0000313" key="13">
    <source>
        <dbReference type="Proteomes" id="UP000238362"/>
    </source>
</evidence>
<dbReference type="InterPro" id="IPR003594">
    <property type="entry name" value="HATPase_dom"/>
</dbReference>
<evidence type="ECO:0000259" key="11">
    <source>
        <dbReference type="Pfam" id="PF07730"/>
    </source>
</evidence>
<feature type="transmembrane region" description="Helical" evidence="9">
    <location>
        <begin position="279"/>
        <end position="299"/>
    </location>
</feature>
<dbReference type="GO" id="GO:0000155">
    <property type="term" value="F:phosphorelay sensor kinase activity"/>
    <property type="evidence" value="ECO:0007669"/>
    <property type="project" value="InterPro"/>
</dbReference>
<evidence type="ECO:0000256" key="7">
    <source>
        <dbReference type="ARBA" id="ARBA00022840"/>
    </source>
</evidence>
<reference evidence="12 13" key="1">
    <citation type="submission" date="2018-03" db="EMBL/GenBank/DDBJ databases">
        <title>Genomic Encyclopedia of Type Strains, Phase III (KMG-III): the genomes of soil and plant-associated and newly described type strains.</title>
        <authorList>
            <person name="Whitman W."/>
        </authorList>
    </citation>
    <scope>NUCLEOTIDE SEQUENCE [LARGE SCALE GENOMIC DNA]</scope>
    <source>
        <strain evidence="12 13">CGMCC 4.7125</strain>
    </source>
</reference>
<dbReference type="InterPro" id="IPR050482">
    <property type="entry name" value="Sensor_HK_TwoCompSys"/>
</dbReference>
<dbReference type="Proteomes" id="UP000238362">
    <property type="component" value="Unassembled WGS sequence"/>
</dbReference>
<proteinExistence type="predicted"/>
<evidence type="ECO:0000313" key="12">
    <source>
        <dbReference type="EMBL" id="PRX47653.1"/>
    </source>
</evidence>
<feature type="transmembrane region" description="Helical" evidence="9">
    <location>
        <begin position="138"/>
        <end position="155"/>
    </location>
</feature>
<protein>
    <recommendedName>
        <fullName evidence="2">histidine kinase</fullName>
        <ecNumber evidence="2">2.7.13.3</ecNumber>
    </recommendedName>
</protein>
<name>A0A2T0LUX8_9PSEU</name>
<feature type="transmembrane region" description="Helical" evidence="9">
    <location>
        <begin position="85"/>
        <end position="105"/>
    </location>
</feature>
<comment type="caution">
    <text evidence="12">The sequence shown here is derived from an EMBL/GenBank/DDBJ whole genome shotgun (WGS) entry which is preliminary data.</text>
</comment>
<keyword evidence="9" id="KW-0472">Membrane</keyword>
<dbReference type="PANTHER" id="PTHR24421">
    <property type="entry name" value="NITRATE/NITRITE SENSOR PROTEIN NARX-RELATED"/>
    <property type="match status" value="1"/>
</dbReference>
<feature type="transmembrane region" description="Helical" evidence="9">
    <location>
        <begin position="231"/>
        <end position="249"/>
    </location>
</feature>
<dbReference type="Pfam" id="PF07730">
    <property type="entry name" value="HisKA_3"/>
    <property type="match status" value="1"/>
</dbReference>
<feature type="transmembrane region" description="Helical" evidence="9">
    <location>
        <begin position="167"/>
        <end position="187"/>
    </location>
</feature>
<feature type="domain" description="Histidine kinase/HSP90-like ATPase" evidence="10">
    <location>
        <begin position="493"/>
        <end position="582"/>
    </location>
</feature>
<evidence type="ECO:0000256" key="9">
    <source>
        <dbReference type="SAM" id="Phobius"/>
    </source>
</evidence>
<keyword evidence="3" id="KW-0597">Phosphoprotein</keyword>
<organism evidence="12 13">
    <name type="scientific">Prauserella shujinwangii</name>
    <dbReference type="NCBI Taxonomy" id="1453103"/>
    <lineage>
        <taxon>Bacteria</taxon>
        <taxon>Bacillati</taxon>
        <taxon>Actinomycetota</taxon>
        <taxon>Actinomycetes</taxon>
        <taxon>Pseudonocardiales</taxon>
        <taxon>Pseudonocardiaceae</taxon>
        <taxon>Prauserella</taxon>
    </lineage>
</organism>
<feature type="transmembrane region" description="Helical" evidence="9">
    <location>
        <begin position="256"/>
        <end position="273"/>
    </location>
</feature>
<keyword evidence="9" id="KW-1133">Transmembrane helix</keyword>
<evidence type="ECO:0000256" key="8">
    <source>
        <dbReference type="ARBA" id="ARBA00023012"/>
    </source>
</evidence>
<feature type="transmembrane region" description="Helical" evidence="9">
    <location>
        <begin position="311"/>
        <end position="329"/>
    </location>
</feature>
<sequence length="588" mass="61356">MRGAIVYGHVVSATPTPAVRQARAFLQWLGLPGVVLAAALLCDLMIIGSASLDDIGPRGTDLLLLPGILALSACALWGRSQPVAAAWAGSGVLVASTVVIRAYSATPYSTLLPNISFAEFVAGLELVFFCVQAARGGIVFVTTLALTTAGFLAVAGREPVRSTSSLVQALVTGFVLLAITVAVATQLRQPVPERARSELVTLVRQQWLLVGALALVLFLDTYLAAVSGVMGLFVLATAIGAATATVFATRYPVQSGVALAGILFLGALAVNAADRTSYSQFGGFPVTQVIAGMAVTVLLVRSASSRRAAQVIALLTVVVASGAIANTPVGDMSSLRGLFVAALLLLGIAVATGLFLRARDSERTRVVESAVSEAQTAERMALARELHDVVAHHVTGIVVQAQAARMLAEQNPRIVADALDQIERAGTDALSAMRRLVRSMRGDLPSGATEFSEQATTDLAADLRRLIEAGNHGVPTETDLDLPDWLPQEVARSALRLVQEALTNVGKHAAGATRATVSARVAGDELHIRVSDDGRQQRDRAPGGSAGYGLIGMRERVELLRGRLSAGQGPGGGWVVEAWLPVGEAEKE</sequence>
<evidence type="ECO:0000256" key="4">
    <source>
        <dbReference type="ARBA" id="ARBA00022679"/>
    </source>
</evidence>
<keyword evidence="9" id="KW-0812">Transmembrane</keyword>
<keyword evidence="7" id="KW-0067">ATP-binding</keyword>
<feature type="transmembrane region" description="Helical" evidence="9">
    <location>
        <begin position="335"/>
        <end position="356"/>
    </location>
</feature>
<evidence type="ECO:0000256" key="1">
    <source>
        <dbReference type="ARBA" id="ARBA00000085"/>
    </source>
</evidence>
<dbReference type="GO" id="GO:0016020">
    <property type="term" value="C:membrane"/>
    <property type="evidence" value="ECO:0007669"/>
    <property type="project" value="InterPro"/>
</dbReference>
<dbReference type="EMBL" id="PVNH01000005">
    <property type="protein sequence ID" value="PRX47653.1"/>
    <property type="molecule type" value="Genomic_DNA"/>
</dbReference>
<dbReference type="AlphaFoldDB" id="A0A2T0LUX8"/>
<dbReference type="InterPro" id="IPR036890">
    <property type="entry name" value="HATPase_C_sf"/>
</dbReference>
<dbReference type="EC" id="2.7.13.3" evidence="2"/>
<dbReference type="CDD" id="cd16917">
    <property type="entry name" value="HATPase_UhpB-NarQ-NarX-like"/>
    <property type="match status" value="1"/>
</dbReference>
<evidence type="ECO:0000259" key="10">
    <source>
        <dbReference type="Pfam" id="PF02518"/>
    </source>
</evidence>
<feature type="transmembrane region" description="Helical" evidence="9">
    <location>
        <begin position="111"/>
        <end position="131"/>
    </location>
</feature>
<keyword evidence="5" id="KW-0547">Nucleotide-binding</keyword>
<evidence type="ECO:0000256" key="2">
    <source>
        <dbReference type="ARBA" id="ARBA00012438"/>
    </source>
</evidence>
<evidence type="ECO:0000256" key="6">
    <source>
        <dbReference type="ARBA" id="ARBA00022777"/>
    </source>
</evidence>
<feature type="transmembrane region" description="Helical" evidence="9">
    <location>
        <begin position="62"/>
        <end position="78"/>
    </location>
</feature>
<dbReference type="Pfam" id="PF02518">
    <property type="entry name" value="HATPase_c"/>
    <property type="match status" value="1"/>
</dbReference>
<keyword evidence="4" id="KW-0808">Transferase</keyword>
<comment type="catalytic activity">
    <reaction evidence="1">
        <text>ATP + protein L-histidine = ADP + protein N-phospho-L-histidine.</text>
        <dbReference type="EC" id="2.7.13.3"/>
    </reaction>
</comment>
<keyword evidence="13" id="KW-1185">Reference proteome</keyword>
<keyword evidence="6 12" id="KW-0418">Kinase</keyword>
<dbReference type="PANTHER" id="PTHR24421:SF10">
    <property type="entry name" value="NITRATE_NITRITE SENSOR PROTEIN NARQ"/>
    <property type="match status" value="1"/>
</dbReference>
<feature type="transmembrane region" description="Helical" evidence="9">
    <location>
        <begin position="28"/>
        <end position="50"/>
    </location>
</feature>
<dbReference type="Gene3D" id="1.20.5.1930">
    <property type="match status" value="1"/>
</dbReference>
<evidence type="ECO:0000256" key="3">
    <source>
        <dbReference type="ARBA" id="ARBA00022553"/>
    </source>
</evidence>
<feature type="domain" description="Signal transduction histidine kinase subgroup 3 dimerisation and phosphoacceptor" evidence="11">
    <location>
        <begin position="378"/>
        <end position="441"/>
    </location>
</feature>
<keyword evidence="8" id="KW-0902">Two-component regulatory system</keyword>
<dbReference type="GO" id="GO:0046983">
    <property type="term" value="F:protein dimerization activity"/>
    <property type="evidence" value="ECO:0007669"/>
    <property type="project" value="InterPro"/>
</dbReference>
<evidence type="ECO:0000256" key="5">
    <source>
        <dbReference type="ARBA" id="ARBA00022741"/>
    </source>
</evidence>
<dbReference type="SUPFAM" id="SSF55874">
    <property type="entry name" value="ATPase domain of HSP90 chaperone/DNA topoisomerase II/histidine kinase"/>
    <property type="match status" value="1"/>
</dbReference>
<dbReference type="GO" id="GO:0005524">
    <property type="term" value="F:ATP binding"/>
    <property type="evidence" value="ECO:0007669"/>
    <property type="project" value="UniProtKB-KW"/>
</dbReference>
<dbReference type="Gene3D" id="3.30.565.10">
    <property type="entry name" value="Histidine kinase-like ATPase, C-terminal domain"/>
    <property type="match status" value="1"/>
</dbReference>
<feature type="transmembrane region" description="Helical" evidence="9">
    <location>
        <begin position="207"/>
        <end position="225"/>
    </location>
</feature>
<gene>
    <name evidence="12" type="ORF">B0I33_105233</name>
</gene>